<comment type="pathway">
    <text evidence="1 7 8">Purine metabolism; IMP biosynthesis via de novo pathway; N(1)-(5-phospho-D-ribosyl)glycinamide from 5-phospho-alpha-D-ribose 1-diphosphate: step 1/2.</text>
</comment>
<comment type="caution">
    <text evidence="13">The sequence shown here is derived from an EMBL/GenBank/DDBJ whole genome shotgun (WGS) entry which is preliminary data.</text>
</comment>
<dbReference type="PROSITE" id="PS51278">
    <property type="entry name" value="GATASE_TYPE_2"/>
    <property type="match status" value="1"/>
</dbReference>
<evidence type="ECO:0000256" key="3">
    <source>
        <dbReference type="ARBA" id="ARBA00022676"/>
    </source>
</evidence>
<dbReference type="PIRSF" id="PIRSF000485">
    <property type="entry name" value="Amd_phspho_trans"/>
    <property type="match status" value="1"/>
</dbReference>
<comment type="cofactor">
    <cofactor evidence="7 11">
        <name>[4Fe-4S] cluster</name>
        <dbReference type="ChEBI" id="CHEBI:49883"/>
    </cofactor>
    <text evidence="7 11">Binds 1 [4Fe-4S] cluster per subunit.</text>
</comment>
<dbReference type="SUPFAM" id="SSF56235">
    <property type="entry name" value="N-terminal nucleophile aminohydrolases (Ntn hydrolases)"/>
    <property type="match status" value="1"/>
</dbReference>
<dbReference type="AlphaFoldDB" id="A0A366IAX5"/>
<evidence type="ECO:0000256" key="4">
    <source>
        <dbReference type="ARBA" id="ARBA00022679"/>
    </source>
</evidence>
<evidence type="ECO:0000256" key="2">
    <source>
        <dbReference type="ARBA" id="ARBA00010138"/>
    </source>
</evidence>
<comment type="cofactor">
    <cofactor evidence="7 10">
        <name>Mg(2+)</name>
        <dbReference type="ChEBI" id="CHEBI:18420"/>
    </cofactor>
    <text evidence="7 10">Binds 1 Mg(2+) ion per subunit.</text>
</comment>
<dbReference type="GO" id="GO:0006189">
    <property type="term" value="P:'de novo' IMP biosynthetic process"/>
    <property type="evidence" value="ECO:0007669"/>
    <property type="project" value="UniProtKB-UniRule"/>
</dbReference>
<feature type="active site" description="Nucleophile" evidence="7 9">
    <location>
        <position position="29"/>
    </location>
</feature>
<dbReference type="InterPro" id="IPR000836">
    <property type="entry name" value="PRTase_dom"/>
</dbReference>
<name>A0A366IAX5_9FIRM</name>
<dbReference type="SUPFAM" id="SSF53271">
    <property type="entry name" value="PRTase-like"/>
    <property type="match status" value="1"/>
</dbReference>
<evidence type="ECO:0000256" key="6">
    <source>
        <dbReference type="ARBA" id="ARBA00022962"/>
    </source>
</evidence>
<organism evidence="13 14">
    <name type="scientific">Alkalibaculum bacchi</name>
    <dbReference type="NCBI Taxonomy" id="645887"/>
    <lineage>
        <taxon>Bacteria</taxon>
        <taxon>Bacillati</taxon>
        <taxon>Bacillota</taxon>
        <taxon>Clostridia</taxon>
        <taxon>Eubacteriales</taxon>
        <taxon>Eubacteriaceae</taxon>
        <taxon>Alkalibaculum</taxon>
    </lineage>
</organism>
<keyword evidence="7 10" id="KW-0479">Metal-binding</keyword>
<dbReference type="HAMAP" id="MF_01931">
    <property type="entry name" value="PurF"/>
    <property type="match status" value="1"/>
</dbReference>
<evidence type="ECO:0000313" key="13">
    <source>
        <dbReference type="EMBL" id="RBP67466.1"/>
    </source>
</evidence>
<dbReference type="InterPro" id="IPR035584">
    <property type="entry name" value="PurF_N"/>
</dbReference>
<evidence type="ECO:0000256" key="5">
    <source>
        <dbReference type="ARBA" id="ARBA00022755"/>
    </source>
</evidence>
<dbReference type="InterPro" id="IPR029055">
    <property type="entry name" value="Ntn_hydrolases_N"/>
</dbReference>
<dbReference type="Proteomes" id="UP000253490">
    <property type="component" value="Unassembled WGS sequence"/>
</dbReference>
<feature type="binding site" evidence="7 10">
    <location>
        <position position="314"/>
    </location>
    <ligand>
        <name>Mg(2+)</name>
        <dbReference type="ChEBI" id="CHEBI:18420"/>
    </ligand>
</feature>
<sequence length="480" mass="53099">MNKLDMLYEGKAKRVHTTDDLDDKLKEECGVVGVYCTDEQKDVARLLYYGLYALQHRGQESAGIATNQDGKISKFKENGIVSEIFKGNEFIESLKGNIGIGHVRYATSGDGDIRNAQPLFVNYKTNQIALAHNGNLINFKALREMLEDSGVVFQTDIDTEVIVNLLARSLKDGMVNAIRRVVEIIKGAYALVITTEDKLIGIRDPHGLRPLCLGKTNDTYAIASESCALDAIGAELVRDIEPGEIVVIDKDGVQSFQQNNWVKRKSCIFELIYFARPDSIIDGRSVYYARHNAGMILAKEHSVEADIVIGVPDSGIPAAIGYAQESGIPYGMGLIKNKYVGRTFIQPTQELREEGVKIKLNTIKENIDGKRVVIIDDSIVRGTTSKRLVKLLRAAGAKEVHFRVSSPPVTHTCHFGIDTPYRQDLIGSKHDVEEIREMIGADTLGFISVEGLLQSVGGENTYCKACFDADYPMEVPIQRE</sequence>
<comment type="catalytic activity">
    <reaction evidence="7 8">
        <text>5-phospho-beta-D-ribosylamine + L-glutamate + diphosphate = 5-phospho-alpha-D-ribose 1-diphosphate + L-glutamine + H2O</text>
        <dbReference type="Rhea" id="RHEA:14905"/>
        <dbReference type="ChEBI" id="CHEBI:15377"/>
        <dbReference type="ChEBI" id="CHEBI:29985"/>
        <dbReference type="ChEBI" id="CHEBI:33019"/>
        <dbReference type="ChEBI" id="CHEBI:58017"/>
        <dbReference type="ChEBI" id="CHEBI:58359"/>
        <dbReference type="ChEBI" id="CHEBI:58681"/>
        <dbReference type="EC" id="2.4.2.14"/>
    </reaction>
</comment>
<keyword evidence="3 7" id="KW-0328">Glycosyltransferase</keyword>
<keyword evidence="7 11" id="KW-0411">Iron-sulfur</keyword>
<dbReference type="GO" id="GO:0000287">
    <property type="term" value="F:magnesium ion binding"/>
    <property type="evidence" value="ECO:0007669"/>
    <property type="project" value="UniProtKB-UniRule"/>
</dbReference>
<evidence type="ECO:0000313" key="14">
    <source>
        <dbReference type="Proteomes" id="UP000253490"/>
    </source>
</evidence>
<comment type="function">
    <text evidence="7">Catalyzes the formation of phosphoribosylamine from phosphoribosylpyrophosphate (PRPP) and glutamine.</text>
</comment>
<dbReference type="GO" id="GO:0051539">
    <property type="term" value="F:4 iron, 4 sulfur cluster binding"/>
    <property type="evidence" value="ECO:0007669"/>
    <property type="project" value="UniProtKB-KW"/>
</dbReference>
<feature type="binding site" evidence="7 11">
    <location>
        <position position="413"/>
    </location>
    <ligand>
        <name>[4Fe-4S] cluster</name>
        <dbReference type="ChEBI" id="CHEBI:49883"/>
    </ligand>
</feature>
<dbReference type="CDD" id="cd06223">
    <property type="entry name" value="PRTases_typeI"/>
    <property type="match status" value="1"/>
</dbReference>
<keyword evidence="14" id="KW-1185">Reference proteome</keyword>
<dbReference type="UniPathway" id="UPA00074">
    <property type="reaction ID" value="UER00124"/>
</dbReference>
<keyword evidence="7 10" id="KW-0460">Magnesium</keyword>
<dbReference type="CDD" id="cd00715">
    <property type="entry name" value="GPATase_N"/>
    <property type="match status" value="1"/>
</dbReference>
<keyword evidence="6 7" id="KW-0315">Glutamine amidotransferase</keyword>
<dbReference type="GO" id="GO:0009113">
    <property type="term" value="P:purine nucleobase biosynthetic process"/>
    <property type="evidence" value="ECO:0007669"/>
    <property type="project" value="UniProtKB-UniRule"/>
</dbReference>
<dbReference type="NCBIfam" id="TIGR01134">
    <property type="entry name" value="purF"/>
    <property type="match status" value="1"/>
</dbReference>
<feature type="binding site" evidence="7 10">
    <location>
        <position position="376"/>
    </location>
    <ligand>
        <name>Mg(2+)</name>
        <dbReference type="ChEBI" id="CHEBI:18420"/>
    </ligand>
</feature>
<feature type="binding site" evidence="7 11">
    <location>
        <position position="267"/>
    </location>
    <ligand>
        <name>[4Fe-4S] cluster</name>
        <dbReference type="ChEBI" id="CHEBI:49883"/>
    </ligand>
</feature>
<dbReference type="Gene3D" id="3.60.20.10">
    <property type="entry name" value="Glutamine Phosphoribosylpyrophosphate, subunit 1, domain 1"/>
    <property type="match status" value="1"/>
</dbReference>
<feature type="binding site" evidence="7 11">
    <location>
        <position position="466"/>
    </location>
    <ligand>
        <name>[4Fe-4S] cluster</name>
        <dbReference type="ChEBI" id="CHEBI:49883"/>
    </ligand>
</feature>
<reference evidence="13 14" key="1">
    <citation type="submission" date="2018-06" db="EMBL/GenBank/DDBJ databases">
        <title>Genomic Encyclopedia of Type Strains, Phase IV (KMG-IV): sequencing the most valuable type-strain genomes for metagenomic binning, comparative biology and taxonomic classification.</title>
        <authorList>
            <person name="Goeker M."/>
        </authorList>
    </citation>
    <scope>NUCLEOTIDE SEQUENCE [LARGE SCALE GENOMIC DNA]</scope>
    <source>
        <strain evidence="13 14">DSM 22112</strain>
    </source>
</reference>
<dbReference type="InterPro" id="IPR017932">
    <property type="entry name" value="GATase_2_dom"/>
</dbReference>
<evidence type="ECO:0000256" key="11">
    <source>
        <dbReference type="PIRSR" id="PIRSR000485-3"/>
    </source>
</evidence>
<dbReference type="PANTHER" id="PTHR11907">
    <property type="entry name" value="AMIDOPHOSPHORIBOSYLTRANSFERASE"/>
    <property type="match status" value="1"/>
</dbReference>
<dbReference type="GO" id="GO:0004044">
    <property type="term" value="F:amidophosphoribosyltransferase activity"/>
    <property type="evidence" value="ECO:0007669"/>
    <property type="project" value="UniProtKB-UniRule"/>
</dbReference>
<feature type="binding site" evidence="7 10">
    <location>
        <position position="377"/>
    </location>
    <ligand>
        <name>Mg(2+)</name>
        <dbReference type="ChEBI" id="CHEBI:18420"/>
    </ligand>
</feature>
<accession>A0A366IAX5</accession>
<dbReference type="Pfam" id="PF00156">
    <property type="entry name" value="Pribosyltran"/>
    <property type="match status" value="1"/>
</dbReference>
<keyword evidence="7 11" id="KW-0408">Iron</keyword>
<evidence type="ECO:0000259" key="12">
    <source>
        <dbReference type="PROSITE" id="PS51278"/>
    </source>
</evidence>
<dbReference type="EMBL" id="QNRX01000004">
    <property type="protein sequence ID" value="RBP67466.1"/>
    <property type="molecule type" value="Genomic_DNA"/>
</dbReference>
<gene>
    <name evidence="7" type="primary">purF</name>
    <name evidence="13" type="ORF">DES36_104168</name>
</gene>
<dbReference type="EC" id="2.4.2.14" evidence="7"/>
<dbReference type="InterPro" id="IPR029057">
    <property type="entry name" value="PRTase-like"/>
</dbReference>
<protein>
    <recommendedName>
        <fullName evidence="7">Amidophosphoribosyltransferase</fullName>
        <shortName evidence="7">ATase</shortName>
        <ecNumber evidence="7">2.4.2.14</ecNumber>
    </recommendedName>
    <alternativeName>
        <fullName evidence="7">Glutamine phosphoribosylpyrophosphate amidotransferase</fullName>
        <shortName evidence="7">GPATase</shortName>
    </alternativeName>
</protein>
<evidence type="ECO:0000256" key="10">
    <source>
        <dbReference type="PIRSR" id="PIRSR000485-2"/>
    </source>
</evidence>
<comment type="similarity">
    <text evidence="2 7 8">In the C-terminal section; belongs to the purine/pyrimidine phosphoribosyltransferase family.</text>
</comment>
<evidence type="ECO:0000256" key="8">
    <source>
        <dbReference type="PIRNR" id="PIRNR000485"/>
    </source>
</evidence>
<evidence type="ECO:0000256" key="7">
    <source>
        <dbReference type="HAMAP-Rule" id="MF_01931"/>
    </source>
</evidence>
<keyword evidence="5 7" id="KW-0658">Purine biosynthesis</keyword>
<evidence type="ECO:0000256" key="1">
    <source>
        <dbReference type="ARBA" id="ARBA00005209"/>
    </source>
</evidence>
<evidence type="ECO:0000256" key="9">
    <source>
        <dbReference type="PIRSR" id="PIRSR000485-1"/>
    </source>
</evidence>
<dbReference type="InterPro" id="IPR005854">
    <property type="entry name" value="PurF"/>
</dbReference>
<dbReference type="Gene3D" id="3.40.50.2020">
    <property type="match status" value="1"/>
</dbReference>
<proteinExistence type="inferred from homology"/>
<keyword evidence="4 7" id="KW-0808">Transferase</keyword>
<dbReference type="Pfam" id="PF13522">
    <property type="entry name" value="GATase_6"/>
    <property type="match status" value="1"/>
</dbReference>
<feature type="domain" description="Glutamine amidotransferase type-2" evidence="12">
    <location>
        <begin position="29"/>
        <end position="251"/>
    </location>
</feature>
<keyword evidence="7" id="KW-0004">4Fe-4S</keyword>
<feature type="binding site" evidence="7 11">
    <location>
        <position position="463"/>
    </location>
    <ligand>
        <name>[4Fe-4S] cluster</name>
        <dbReference type="ChEBI" id="CHEBI:49883"/>
    </ligand>
</feature>